<name>J9WDS1_MYCIP</name>
<reference evidence="1 2" key="1">
    <citation type="journal article" date="2007" name="PLoS ONE">
        <title>Molecular analysis of a leprosy immunotherapeutic bacillus provides insights into Mycobacterium evolution.</title>
        <authorList>
            <person name="Ahmed N."/>
            <person name="Saini V."/>
            <person name="Raghuvanshi S."/>
            <person name="Khurana J.P."/>
            <person name="Tyagi A.K."/>
            <person name="Tyagi A.K."/>
            <person name="Hasnain S.E."/>
        </authorList>
    </citation>
    <scope>NUCLEOTIDE SEQUENCE [LARGE SCALE GENOMIC DNA]</scope>
    <source>
        <strain evidence="1">MTCC 9506</strain>
    </source>
</reference>
<accession>J9WDS1</accession>
<protein>
    <recommendedName>
        <fullName evidence="3">SnoaL-like domain-containing protein</fullName>
    </recommendedName>
</protein>
<evidence type="ECO:0000313" key="2">
    <source>
        <dbReference type="Proteomes" id="UP000007329"/>
    </source>
</evidence>
<dbReference type="SUPFAM" id="SSF54427">
    <property type="entry name" value="NTF2-like"/>
    <property type="match status" value="1"/>
</dbReference>
<dbReference type="InterPro" id="IPR032710">
    <property type="entry name" value="NTF2-like_dom_sf"/>
</dbReference>
<dbReference type="HOGENOM" id="CLU_1683995_0_0_11"/>
<organism evidence="1 2">
    <name type="scientific">Mycobacterium indicus pranii (strain DSM 45239 / MTCC 9506)</name>
    <dbReference type="NCBI Taxonomy" id="1232724"/>
    <lineage>
        <taxon>Bacteria</taxon>
        <taxon>Bacillati</taxon>
        <taxon>Actinomycetota</taxon>
        <taxon>Actinomycetes</taxon>
        <taxon>Mycobacteriales</taxon>
        <taxon>Mycobacteriaceae</taxon>
        <taxon>Mycobacterium</taxon>
        <taxon>Mycobacterium avium complex (MAC)</taxon>
    </lineage>
</organism>
<dbReference type="Proteomes" id="UP000007329">
    <property type="component" value="Chromosome"/>
</dbReference>
<dbReference type="RefSeq" id="WP_014941471.1">
    <property type="nucleotide sequence ID" value="NC_018612.1"/>
</dbReference>
<dbReference type="EMBL" id="CP002275">
    <property type="protein sequence ID" value="AFS13426.1"/>
    <property type="molecule type" value="Genomic_DNA"/>
</dbReference>
<dbReference type="AlphaFoldDB" id="J9WDS1"/>
<dbReference type="KEGG" id="mid:MIP_02075"/>
<dbReference type="PATRIC" id="fig|1232724.3.peg.1452"/>
<gene>
    <name evidence="1" type="ORF">MIP_02075</name>
</gene>
<reference evidence="1 2" key="2">
    <citation type="journal article" date="2012" name="Nucleic Acids Res.">
        <title>Massive gene acquisitions in Mycobacterium indicus pranii provide a perspective on mycobacterial evolution.</title>
        <authorList>
            <person name="Saini V."/>
            <person name="Raghuvanshi S."/>
            <person name="Khurana J.P."/>
            <person name="Ahmed N."/>
            <person name="Hasnain S.E."/>
            <person name="Tyagi A.K."/>
            <person name="Tyagi A.K."/>
        </authorList>
    </citation>
    <scope>NUCLEOTIDE SEQUENCE [LARGE SCALE GENOMIC DNA]</scope>
    <source>
        <strain evidence="2">DSM 45239 / MTCC 9506</strain>
    </source>
</reference>
<evidence type="ECO:0000313" key="1">
    <source>
        <dbReference type="EMBL" id="AFS13426.1"/>
    </source>
</evidence>
<proteinExistence type="predicted"/>
<evidence type="ECO:0008006" key="3">
    <source>
        <dbReference type="Google" id="ProtNLM"/>
    </source>
</evidence>
<sequence>MDQYGPLANKVIAYQDTVVKLVPTAKEPADWAPLGEFIAIDEFARTGPFLDNQDWAGYTEMIQGWSGSVQEFETTVRRVAELEHRVYFEVEERHRYGSDWLVVNSMNVFEFNAAGKVCHLDVYLQSPPPPAAG</sequence>
<dbReference type="Gene3D" id="3.10.450.50">
    <property type="match status" value="1"/>
</dbReference>